<dbReference type="Gene3D" id="3.30.200.20">
    <property type="entry name" value="Phosphorylase Kinase, domain 1"/>
    <property type="match status" value="1"/>
</dbReference>
<dbReference type="Pfam" id="PF01636">
    <property type="entry name" value="APH"/>
    <property type="match status" value="1"/>
</dbReference>
<dbReference type="EMBL" id="WNKZ01000011">
    <property type="protein sequence ID" value="MTV52337.1"/>
    <property type="molecule type" value="Genomic_DNA"/>
</dbReference>
<evidence type="ECO:0000313" key="2">
    <source>
        <dbReference type="EMBL" id="GGC06720.1"/>
    </source>
</evidence>
<reference evidence="5" key="2">
    <citation type="journal article" date="2019" name="Int. J. Syst. Evol. Microbiol.">
        <title>The Global Catalogue of Microorganisms (GCM) 10K type strain sequencing project: providing services to taxonomists for standard genome sequencing and annotation.</title>
        <authorList>
            <consortium name="The Broad Institute Genomics Platform"/>
            <consortium name="The Broad Institute Genome Sequencing Center for Infectious Disease"/>
            <person name="Wu L."/>
            <person name="Ma J."/>
        </authorList>
    </citation>
    <scope>NUCLEOTIDE SEQUENCE [LARGE SCALE GENOMIC DNA]</scope>
    <source>
        <strain evidence="5">CGMCC 1.15931</strain>
    </source>
</reference>
<comment type="caution">
    <text evidence="3">The sequence shown here is derived from an EMBL/GenBank/DDBJ whole genome shotgun (WGS) entry which is preliminary data.</text>
</comment>
<keyword evidence="5" id="KW-1185">Reference proteome</keyword>
<evidence type="ECO:0000313" key="3">
    <source>
        <dbReference type="EMBL" id="MTV52337.1"/>
    </source>
</evidence>
<proteinExistence type="predicted"/>
<dbReference type="PANTHER" id="PTHR47829">
    <property type="entry name" value="HYDROLASE, PUTATIVE (AFU_ORTHOLOGUE AFUA_1G12880)-RELATED"/>
    <property type="match status" value="1"/>
</dbReference>
<accession>A0A6I3SXD8</accession>
<protein>
    <submittedName>
        <fullName evidence="2 3">Phosphotransferase</fullName>
    </submittedName>
</protein>
<evidence type="ECO:0000313" key="5">
    <source>
        <dbReference type="Proteomes" id="UP000622638"/>
    </source>
</evidence>
<evidence type="ECO:0000259" key="1">
    <source>
        <dbReference type="Pfam" id="PF01636"/>
    </source>
</evidence>
<reference evidence="3 4" key="3">
    <citation type="submission" date="2019-11" db="EMBL/GenBank/DDBJ databases">
        <title>Type strains purchased from KCTC, JCM and DSMZ.</title>
        <authorList>
            <person name="Lu H."/>
        </authorList>
    </citation>
    <scope>NUCLEOTIDE SEQUENCE [LARGE SCALE GENOMIC DNA]</scope>
    <source>
        <strain evidence="3 4">KCTC 52429</strain>
    </source>
</reference>
<dbReference type="InterPro" id="IPR002575">
    <property type="entry name" value="Aminoglycoside_PTrfase"/>
</dbReference>
<dbReference type="OrthoDB" id="3806873at2"/>
<dbReference type="CDD" id="cd05154">
    <property type="entry name" value="ACAD10_11_N-like"/>
    <property type="match status" value="1"/>
</dbReference>
<gene>
    <name evidence="2" type="ORF">GCM10011572_30540</name>
    <name evidence="3" type="ORF">GM672_06255</name>
</gene>
<dbReference type="Proteomes" id="UP000622638">
    <property type="component" value="Unassembled WGS sequence"/>
</dbReference>
<dbReference type="InterPro" id="IPR041726">
    <property type="entry name" value="ACAD10_11_N"/>
</dbReference>
<keyword evidence="3" id="KW-0808">Transferase</keyword>
<evidence type="ECO:0000313" key="4">
    <source>
        <dbReference type="Proteomes" id="UP000430634"/>
    </source>
</evidence>
<dbReference type="PANTHER" id="PTHR47829:SF3">
    <property type="entry name" value="AMINOGLYCOSIDE PHOSPHOTRANSFERASE DOMAIN-CONTAINING PROTEIN"/>
    <property type="match status" value="1"/>
</dbReference>
<dbReference type="InterPro" id="IPR052898">
    <property type="entry name" value="ACAD10-like"/>
</dbReference>
<dbReference type="RefSeq" id="WP_155469670.1">
    <property type="nucleotide sequence ID" value="NZ_BMKG01000012.1"/>
</dbReference>
<dbReference type="SUPFAM" id="SSF56112">
    <property type="entry name" value="Protein kinase-like (PK-like)"/>
    <property type="match status" value="1"/>
</dbReference>
<dbReference type="GO" id="GO:0016740">
    <property type="term" value="F:transferase activity"/>
    <property type="evidence" value="ECO:0007669"/>
    <property type="project" value="UniProtKB-KW"/>
</dbReference>
<feature type="domain" description="Aminoglycoside phosphotransferase" evidence="1">
    <location>
        <begin position="35"/>
        <end position="273"/>
    </location>
</feature>
<dbReference type="Gene3D" id="3.90.1200.10">
    <property type="match status" value="1"/>
</dbReference>
<dbReference type="EMBL" id="BMKG01000012">
    <property type="protein sequence ID" value="GGC06720.1"/>
    <property type="molecule type" value="Genomic_DNA"/>
</dbReference>
<organism evidence="3 4">
    <name type="scientific">Pseudoduganella buxea</name>
    <dbReference type="NCBI Taxonomy" id="1949069"/>
    <lineage>
        <taxon>Bacteria</taxon>
        <taxon>Pseudomonadati</taxon>
        <taxon>Pseudomonadota</taxon>
        <taxon>Betaproteobacteria</taxon>
        <taxon>Burkholderiales</taxon>
        <taxon>Oxalobacteraceae</taxon>
        <taxon>Telluria group</taxon>
        <taxon>Pseudoduganella</taxon>
    </lineage>
</organism>
<reference evidence="2" key="4">
    <citation type="submission" date="2024-05" db="EMBL/GenBank/DDBJ databases">
        <authorList>
            <person name="Sun Q."/>
            <person name="Zhou Y."/>
        </authorList>
    </citation>
    <scope>NUCLEOTIDE SEQUENCE</scope>
    <source>
        <strain evidence="2">CGMCC 1.15931</strain>
    </source>
</reference>
<reference evidence="2" key="1">
    <citation type="journal article" date="2014" name="Int. J. Syst. Evol. Microbiol.">
        <title>Complete genome of a new Firmicutes species belonging to the dominant human colonic microbiota ('Ruminococcus bicirculans') reveals two chromosomes and a selective capacity to utilize plant glucans.</title>
        <authorList>
            <consortium name="NISC Comparative Sequencing Program"/>
            <person name="Wegmann U."/>
            <person name="Louis P."/>
            <person name="Goesmann A."/>
            <person name="Henrissat B."/>
            <person name="Duncan S.H."/>
            <person name="Flint H.J."/>
        </authorList>
    </citation>
    <scope>NUCLEOTIDE SEQUENCE</scope>
    <source>
        <strain evidence="2">CGMCC 1.15931</strain>
    </source>
</reference>
<dbReference type="Proteomes" id="UP000430634">
    <property type="component" value="Unassembled WGS sequence"/>
</dbReference>
<dbReference type="AlphaFoldDB" id="A0A6I3SXD8"/>
<dbReference type="InterPro" id="IPR011009">
    <property type="entry name" value="Kinase-like_dom_sf"/>
</dbReference>
<sequence length="347" mass="38189">MISEALHRPAGHAGSALDAFLRRHVGHFAGDAYVERLNGGQSNPTFLVTTGSRRCVLRAKPPGHLLPSAHAIEREYRVIAALAGSDVPVPRALALCEDPSVFGTPFYLMEYVEGRILRDPALPGMAPAERAAMYDELNRVIAALHRVDYAALGLGDYGKAGNYMERQVARWTRQYRAAETETIDAVDRLIAWLPEHIPAQDETRIVHGDFRIDNVVFHPTEPRILAVLDWELSTLGHPLADFAYHCMAWRMAPPVARGLAGQPLAALGIPDEAAYLDAYCRRTGRGSVARAEWEFYLVFNMFRLAGILQGIAHRAVQGNAAAADAVATGRRARPLAEQAWRMAQAIK</sequence>
<name>A0A6I3SXD8_9BURK</name>